<evidence type="ECO:0000313" key="2">
    <source>
        <dbReference type="Proteomes" id="UP001156870"/>
    </source>
</evidence>
<comment type="caution">
    <text evidence="1">The sequence shown here is derived from an EMBL/GenBank/DDBJ whole genome shotgun (WGS) entry which is preliminary data.</text>
</comment>
<name>A0AA37WN26_9GAMM</name>
<gene>
    <name evidence="1" type="ORF">GCM10007877_27370</name>
</gene>
<dbReference type="EMBL" id="BSPD01000064">
    <property type="protein sequence ID" value="GLS27018.1"/>
    <property type="molecule type" value="Genomic_DNA"/>
</dbReference>
<dbReference type="RefSeq" id="WP_232594378.1">
    <property type="nucleotide sequence ID" value="NZ_BSPD01000064.1"/>
</dbReference>
<accession>A0AA37WN26</accession>
<keyword evidence="2" id="KW-1185">Reference proteome</keyword>
<evidence type="ECO:0000313" key="1">
    <source>
        <dbReference type="EMBL" id="GLS27018.1"/>
    </source>
</evidence>
<protein>
    <submittedName>
        <fullName evidence="1">Uncharacterized protein</fullName>
    </submittedName>
</protein>
<sequence length="55" mass="7058">MNEICSRNDAPIHYPFYHEWLEKEWLEKEWLEKEWLEKEWLDRKRVAEKVPRKSQ</sequence>
<reference evidence="1 2" key="1">
    <citation type="journal article" date="2014" name="Int. J. Syst. Evol. Microbiol.">
        <title>Complete genome sequence of Corynebacterium casei LMG S-19264T (=DSM 44701T), isolated from a smear-ripened cheese.</title>
        <authorList>
            <consortium name="US DOE Joint Genome Institute (JGI-PGF)"/>
            <person name="Walter F."/>
            <person name="Albersmeier A."/>
            <person name="Kalinowski J."/>
            <person name="Ruckert C."/>
        </authorList>
    </citation>
    <scope>NUCLEOTIDE SEQUENCE [LARGE SCALE GENOMIC DNA]</scope>
    <source>
        <strain evidence="1 2">NBRC 110095</strain>
    </source>
</reference>
<dbReference type="AlphaFoldDB" id="A0AA37WN26"/>
<dbReference type="Proteomes" id="UP001156870">
    <property type="component" value="Unassembled WGS sequence"/>
</dbReference>
<proteinExistence type="predicted"/>
<organism evidence="1 2">
    <name type="scientific">Marinibactrum halimedae</name>
    <dbReference type="NCBI Taxonomy" id="1444977"/>
    <lineage>
        <taxon>Bacteria</taxon>
        <taxon>Pseudomonadati</taxon>
        <taxon>Pseudomonadota</taxon>
        <taxon>Gammaproteobacteria</taxon>
        <taxon>Cellvibrionales</taxon>
        <taxon>Cellvibrionaceae</taxon>
        <taxon>Marinibactrum</taxon>
    </lineage>
</organism>